<evidence type="ECO:0000256" key="1">
    <source>
        <dbReference type="SAM" id="Phobius"/>
    </source>
</evidence>
<feature type="transmembrane region" description="Helical" evidence="1">
    <location>
        <begin position="71"/>
        <end position="89"/>
    </location>
</feature>
<feature type="transmembrane region" description="Helical" evidence="1">
    <location>
        <begin position="41"/>
        <end position="59"/>
    </location>
</feature>
<dbReference type="Pfam" id="PF17647">
    <property type="entry name" value="DUF5518"/>
    <property type="match status" value="1"/>
</dbReference>
<dbReference type="InterPro" id="IPR040493">
    <property type="entry name" value="DUF5518"/>
</dbReference>
<accession>A0ABD5P3Y2</accession>
<sequence length="144" mass="15085">MPTLQRRWDDLTDESLRVATLVGLASIPFTVVLSGESEPHAIAGAPLLFAGLVVGYVYSKRPTASRRAGRRAGAVASIGVVLWQLSYLTSIVRTLSLEITVVVTALTPVVAAVGVGLSLLVAMAGAIVAEWIVANGPRIRHASN</sequence>
<dbReference type="RefSeq" id="WP_246969997.1">
    <property type="nucleotide sequence ID" value="NZ_CP095397.1"/>
</dbReference>
<dbReference type="EMBL" id="JBHSDJ010000130">
    <property type="protein sequence ID" value="MFC4249057.1"/>
    <property type="molecule type" value="Genomic_DNA"/>
</dbReference>
<dbReference type="Proteomes" id="UP001595821">
    <property type="component" value="Unassembled WGS sequence"/>
</dbReference>
<feature type="transmembrane region" description="Helical" evidence="1">
    <location>
        <begin position="109"/>
        <end position="133"/>
    </location>
</feature>
<protein>
    <submittedName>
        <fullName evidence="2">DUF5518 domain-containing protein</fullName>
    </submittedName>
</protein>
<dbReference type="GeneID" id="71855534"/>
<reference evidence="2 3" key="1">
    <citation type="journal article" date="2014" name="Int. J. Syst. Evol. Microbiol.">
        <title>Complete genome sequence of Corynebacterium casei LMG S-19264T (=DSM 44701T), isolated from a smear-ripened cheese.</title>
        <authorList>
            <consortium name="US DOE Joint Genome Institute (JGI-PGF)"/>
            <person name="Walter F."/>
            <person name="Albersmeier A."/>
            <person name="Kalinowski J."/>
            <person name="Ruckert C."/>
        </authorList>
    </citation>
    <scope>NUCLEOTIDE SEQUENCE [LARGE SCALE GENOMIC DNA]</scope>
    <source>
        <strain evidence="2 3">IBRC-M 10912</strain>
    </source>
</reference>
<dbReference type="AlphaFoldDB" id="A0ABD5P3Y2"/>
<proteinExistence type="predicted"/>
<keyword evidence="1" id="KW-0472">Membrane</keyword>
<keyword evidence="1" id="KW-0812">Transmembrane</keyword>
<organism evidence="2 3">
    <name type="scientific">Natribaculum luteum</name>
    <dbReference type="NCBI Taxonomy" id="1586232"/>
    <lineage>
        <taxon>Archaea</taxon>
        <taxon>Methanobacteriati</taxon>
        <taxon>Methanobacteriota</taxon>
        <taxon>Stenosarchaea group</taxon>
        <taxon>Halobacteria</taxon>
        <taxon>Halobacteriales</taxon>
        <taxon>Natrialbaceae</taxon>
        <taxon>Natribaculum</taxon>
    </lineage>
</organism>
<name>A0ABD5P3Y2_9EURY</name>
<evidence type="ECO:0000313" key="3">
    <source>
        <dbReference type="Proteomes" id="UP001595821"/>
    </source>
</evidence>
<evidence type="ECO:0000313" key="2">
    <source>
        <dbReference type="EMBL" id="MFC4249057.1"/>
    </source>
</evidence>
<keyword evidence="1" id="KW-1133">Transmembrane helix</keyword>
<gene>
    <name evidence="2" type="ORF">ACFOZ7_19350</name>
</gene>
<comment type="caution">
    <text evidence="2">The sequence shown here is derived from an EMBL/GenBank/DDBJ whole genome shotgun (WGS) entry which is preliminary data.</text>
</comment>